<dbReference type="EMBL" id="AP021875">
    <property type="protein sequence ID" value="BBO78575.1"/>
    <property type="molecule type" value="Genomic_DNA"/>
</dbReference>
<dbReference type="OrthoDB" id="189170at2"/>
<organism evidence="5 6">
    <name type="scientific">Desulfosarcina widdelii</name>
    <dbReference type="NCBI Taxonomy" id="947919"/>
    <lineage>
        <taxon>Bacteria</taxon>
        <taxon>Pseudomonadati</taxon>
        <taxon>Thermodesulfobacteriota</taxon>
        <taxon>Desulfobacteria</taxon>
        <taxon>Desulfobacterales</taxon>
        <taxon>Desulfosarcinaceae</taxon>
        <taxon>Desulfosarcina</taxon>
    </lineage>
</organism>
<name>A0A5K7ZCS4_9BACT</name>
<dbReference type="SUPFAM" id="SSF51182">
    <property type="entry name" value="RmlC-like cupins"/>
    <property type="match status" value="1"/>
</dbReference>
<gene>
    <name evidence="5" type="ORF">DSCW_59920</name>
</gene>
<dbReference type="CDD" id="cd00093">
    <property type="entry name" value="HTH_XRE"/>
    <property type="match status" value="1"/>
</dbReference>
<dbReference type="RefSeq" id="WP_155307190.1">
    <property type="nucleotide sequence ID" value="NZ_AP021875.1"/>
</dbReference>
<dbReference type="GO" id="GO:0003677">
    <property type="term" value="F:DNA binding"/>
    <property type="evidence" value="ECO:0007669"/>
    <property type="project" value="UniProtKB-KW"/>
</dbReference>
<dbReference type="InterPro" id="IPR010982">
    <property type="entry name" value="Lambda_DNA-bd_dom_sf"/>
</dbReference>
<dbReference type="InterPro" id="IPR050807">
    <property type="entry name" value="TransReg_Diox_bact_type"/>
</dbReference>
<evidence type="ECO:0000313" key="5">
    <source>
        <dbReference type="EMBL" id="BBO78575.1"/>
    </source>
</evidence>
<protein>
    <recommendedName>
        <fullName evidence="4">HTH cro/C1-type domain-containing protein</fullName>
    </recommendedName>
</protein>
<dbReference type="SMART" id="SM00530">
    <property type="entry name" value="HTH_XRE"/>
    <property type="match status" value="1"/>
</dbReference>
<dbReference type="Pfam" id="PF07883">
    <property type="entry name" value="Cupin_2"/>
    <property type="match status" value="1"/>
</dbReference>
<dbReference type="Pfam" id="PF01381">
    <property type="entry name" value="HTH_3"/>
    <property type="match status" value="1"/>
</dbReference>
<dbReference type="InterPro" id="IPR011051">
    <property type="entry name" value="RmlC_Cupin_sf"/>
</dbReference>
<dbReference type="PANTHER" id="PTHR46797">
    <property type="entry name" value="HTH-TYPE TRANSCRIPTIONAL REGULATOR"/>
    <property type="match status" value="1"/>
</dbReference>
<keyword evidence="2" id="KW-0238">DNA-binding</keyword>
<dbReference type="InterPro" id="IPR001387">
    <property type="entry name" value="Cro/C1-type_HTH"/>
</dbReference>
<keyword evidence="6" id="KW-1185">Reference proteome</keyword>
<dbReference type="Proteomes" id="UP000427769">
    <property type="component" value="Chromosome"/>
</dbReference>
<dbReference type="SUPFAM" id="SSF47413">
    <property type="entry name" value="lambda repressor-like DNA-binding domains"/>
    <property type="match status" value="1"/>
</dbReference>
<evidence type="ECO:0000313" key="6">
    <source>
        <dbReference type="Proteomes" id="UP000427769"/>
    </source>
</evidence>
<keyword evidence="1" id="KW-0805">Transcription regulation</keyword>
<evidence type="ECO:0000256" key="1">
    <source>
        <dbReference type="ARBA" id="ARBA00023015"/>
    </source>
</evidence>
<evidence type="ECO:0000256" key="3">
    <source>
        <dbReference type="ARBA" id="ARBA00023163"/>
    </source>
</evidence>
<dbReference type="InterPro" id="IPR014710">
    <property type="entry name" value="RmlC-like_jellyroll"/>
</dbReference>
<dbReference type="AlphaFoldDB" id="A0A5K7ZCS4"/>
<evidence type="ECO:0000256" key="2">
    <source>
        <dbReference type="ARBA" id="ARBA00023125"/>
    </source>
</evidence>
<evidence type="ECO:0000259" key="4">
    <source>
        <dbReference type="PROSITE" id="PS50943"/>
    </source>
</evidence>
<dbReference type="Gene3D" id="1.10.260.40">
    <property type="entry name" value="lambda repressor-like DNA-binding domains"/>
    <property type="match status" value="1"/>
</dbReference>
<proteinExistence type="predicted"/>
<sequence length="172" mass="19315">MADSTRFDFSVIRTLRLKRGLTAEQLATKAGITRATVTKIEGGVGNPTLETIESLSRVFHLTASELIRLGEVAHCEQPTVKTFRQKGIEVSHIWFPDFEIFRVQAKSGAWKIAEPEHHENTAEVCLVLSGRIKMSVGGQIHELGPGMAIRFKALQEHRFDVIEEAEFLLMHH</sequence>
<dbReference type="PANTHER" id="PTHR46797:SF23">
    <property type="entry name" value="HTH-TYPE TRANSCRIPTIONAL REGULATOR SUTR"/>
    <property type="match status" value="1"/>
</dbReference>
<reference evidence="5 6" key="1">
    <citation type="submission" date="2019-11" db="EMBL/GenBank/DDBJ databases">
        <title>Comparative genomics of hydrocarbon-degrading Desulfosarcina strains.</title>
        <authorList>
            <person name="Watanabe M."/>
            <person name="Kojima H."/>
            <person name="Fukui M."/>
        </authorList>
    </citation>
    <scope>NUCLEOTIDE SEQUENCE [LARGE SCALE GENOMIC DNA]</scope>
    <source>
        <strain evidence="5 6">PP31</strain>
    </source>
</reference>
<dbReference type="InterPro" id="IPR013096">
    <property type="entry name" value="Cupin_2"/>
</dbReference>
<accession>A0A5K7ZCS4</accession>
<dbReference type="GO" id="GO:0003700">
    <property type="term" value="F:DNA-binding transcription factor activity"/>
    <property type="evidence" value="ECO:0007669"/>
    <property type="project" value="TreeGrafter"/>
</dbReference>
<keyword evidence="3" id="KW-0804">Transcription</keyword>
<dbReference type="GO" id="GO:0005829">
    <property type="term" value="C:cytosol"/>
    <property type="evidence" value="ECO:0007669"/>
    <property type="project" value="TreeGrafter"/>
</dbReference>
<dbReference type="KEGG" id="dwd:DSCW_59920"/>
<dbReference type="CDD" id="cd02209">
    <property type="entry name" value="cupin_XRE_C"/>
    <property type="match status" value="1"/>
</dbReference>
<feature type="domain" description="HTH cro/C1-type" evidence="4">
    <location>
        <begin position="12"/>
        <end position="66"/>
    </location>
</feature>
<dbReference type="Gene3D" id="2.60.120.10">
    <property type="entry name" value="Jelly Rolls"/>
    <property type="match status" value="1"/>
</dbReference>
<dbReference type="PROSITE" id="PS50943">
    <property type="entry name" value="HTH_CROC1"/>
    <property type="match status" value="1"/>
</dbReference>